<name>A0A811UXW4_CERCA</name>
<organism evidence="2 3">
    <name type="scientific">Ceratitis capitata</name>
    <name type="common">Mediterranean fruit fly</name>
    <name type="synonym">Tephritis capitata</name>
    <dbReference type="NCBI Taxonomy" id="7213"/>
    <lineage>
        <taxon>Eukaryota</taxon>
        <taxon>Metazoa</taxon>
        <taxon>Ecdysozoa</taxon>
        <taxon>Arthropoda</taxon>
        <taxon>Hexapoda</taxon>
        <taxon>Insecta</taxon>
        <taxon>Pterygota</taxon>
        <taxon>Neoptera</taxon>
        <taxon>Endopterygota</taxon>
        <taxon>Diptera</taxon>
        <taxon>Brachycera</taxon>
        <taxon>Muscomorpha</taxon>
        <taxon>Tephritoidea</taxon>
        <taxon>Tephritidae</taxon>
        <taxon>Ceratitis</taxon>
        <taxon>Ceratitis</taxon>
    </lineage>
</organism>
<comment type="caution">
    <text evidence="2">The sequence shown here is derived from an EMBL/GenBank/DDBJ whole genome shotgun (WGS) entry which is preliminary data.</text>
</comment>
<dbReference type="AlphaFoldDB" id="A0A811UXW4"/>
<feature type="compositionally biased region" description="Basic residues" evidence="1">
    <location>
        <begin position="76"/>
        <end position="89"/>
    </location>
</feature>
<sequence>MHLTVDLRQVNEKNVNFMIYDFDIFVTCSNQERGNRINGNAYSYIHTYINVPVSQGKATSPHCIVLLFISFPFKAQRTKSPRQKRRRKLDKKERNAGNKCDDKLRNKWAVEQEQPPQSQYIWYILYEVSGEGALQVLYFLDQQSAVSSH</sequence>
<dbReference type="EMBL" id="CAJHJT010000034">
    <property type="protein sequence ID" value="CAD7002517.1"/>
    <property type="molecule type" value="Genomic_DNA"/>
</dbReference>
<keyword evidence="3" id="KW-1185">Reference proteome</keyword>
<gene>
    <name evidence="2" type="ORF">CCAP1982_LOCUS11006</name>
</gene>
<evidence type="ECO:0000313" key="2">
    <source>
        <dbReference type="EMBL" id="CAD7002517.1"/>
    </source>
</evidence>
<evidence type="ECO:0000256" key="1">
    <source>
        <dbReference type="SAM" id="MobiDB-lite"/>
    </source>
</evidence>
<dbReference type="Proteomes" id="UP000606786">
    <property type="component" value="Unassembled WGS sequence"/>
</dbReference>
<feature type="compositionally biased region" description="Basic and acidic residues" evidence="1">
    <location>
        <begin position="90"/>
        <end position="100"/>
    </location>
</feature>
<reference evidence="2" key="1">
    <citation type="submission" date="2020-11" db="EMBL/GenBank/DDBJ databases">
        <authorList>
            <person name="Whitehead M."/>
        </authorList>
    </citation>
    <scope>NUCLEOTIDE SEQUENCE</scope>
    <source>
        <strain evidence="2">EGII</strain>
    </source>
</reference>
<protein>
    <submittedName>
        <fullName evidence="2">(Mediterranean fruit fly) hypothetical protein</fullName>
    </submittedName>
</protein>
<feature type="region of interest" description="Disordered" evidence="1">
    <location>
        <begin position="76"/>
        <end position="100"/>
    </location>
</feature>
<evidence type="ECO:0000313" key="3">
    <source>
        <dbReference type="Proteomes" id="UP000606786"/>
    </source>
</evidence>
<accession>A0A811UXW4</accession>
<proteinExistence type="predicted"/>